<accession>A0A0F9MZ01</accession>
<gene>
    <name evidence="2" type="ORF">LCGC14_1326450</name>
</gene>
<feature type="transmembrane region" description="Helical" evidence="1">
    <location>
        <begin position="20"/>
        <end position="45"/>
    </location>
</feature>
<dbReference type="AlphaFoldDB" id="A0A0F9MZ01"/>
<organism evidence="2">
    <name type="scientific">marine sediment metagenome</name>
    <dbReference type="NCBI Taxonomy" id="412755"/>
    <lineage>
        <taxon>unclassified sequences</taxon>
        <taxon>metagenomes</taxon>
        <taxon>ecological metagenomes</taxon>
    </lineage>
</organism>
<sequence>MPLSGIWLRDASALKYFDSILTAFFTYHSLSASFNILIRLMAALLSPKV</sequence>
<evidence type="ECO:0000256" key="1">
    <source>
        <dbReference type="SAM" id="Phobius"/>
    </source>
</evidence>
<evidence type="ECO:0000313" key="2">
    <source>
        <dbReference type="EMBL" id="KKM81770.1"/>
    </source>
</evidence>
<comment type="caution">
    <text evidence="2">The sequence shown here is derived from an EMBL/GenBank/DDBJ whole genome shotgun (WGS) entry which is preliminary data.</text>
</comment>
<dbReference type="EMBL" id="LAZR01007967">
    <property type="protein sequence ID" value="KKM81770.1"/>
    <property type="molecule type" value="Genomic_DNA"/>
</dbReference>
<proteinExistence type="predicted"/>
<protein>
    <submittedName>
        <fullName evidence="2">Uncharacterized protein</fullName>
    </submittedName>
</protein>
<name>A0A0F9MZ01_9ZZZZ</name>
<keyword evidence="1" id="KW-0472">Membrane</keyword>
<keyword evidence="1" id="KW-1133">Transmembrane helix</keyword>
<keyword evidence="1" id="KW-0812">Transmembrane</keyword>
<reference evidence="2" key="1">
    <citation type="journal article" date="2015" name="Nature">
        <title>Complex archaea that bridge the gap between prokaryotes and eukaryotes.</title>
        <authorList>
            <person name="Spang A."/>
            <person name="Saw J.H."/>
            <person name="Jorgensen S.L."/>
            <person name="Zaremba-Niedzwiedzka K."/>
            <person name="Martijn J."/>
            <person name="Lind A.E."/>
            <person name="van Eijk R."/>
            <person name="Schleper C."/>
            <person name="Guy L."/>
            <person name="Ettema T.J."/>
        </authorList>
    </citation>
    <scope>NUCLEOTIDE SEQUENCE</scope>
</reference>